<keyword evidence="4" id="KW-1185">Reference proteome</keyword>
<name>A0A1U7PI29_9BACI</name>
<evidence type="ECO:0000313" key="3">
    <source>
        <dbReference type="EMBL" id="SIT71308.1"/>
    </source>
</evidence>
<feature type="signal peptide" evidence="1">
    <location>
        <begin position="1"/>
        <end position="21"/>
    </location>
</feature>
<protein>
    <submittedName>
        <fullName evidence="3">Glycerophosphoryl diester phosphodiesterase</fullName>
    </submittedName>
</protein>
<feature type="domain" description="GP-PDE" evidence="2">
    <location>
        <begin position="33"/>
        <end position="291"/>
    </location>
</feature>
<dbReference type="GO" id="GO:0006629">
    <property type="term" value="P:lipid metabolic process"/>
    <property type="evidence" value="ECO:0007669"/>
    <property type="project" value="InterPro"/>
</dbReference>
<evidence type="ECO:0000256" key="1">
    <source>
        <dbReference type="SAM" id="SignalP"/>
    </source>
</evidence>
<dbReference type="PROSITE" id="PS51704">
    <property type="entry name" value="GP_PDE"/>
    <property type="match status" value="1"/>
</dbReference>
<keyword evidence="1" id="KW-0732">Signal</keyword>
<dbReference type="GO" id="GO:0008081">
    <property type="term" value="F:phosphoric diester hydrolase activity"/>
    <property type="evidence" value="ECO:0007669"/>
    <property type="project" value="InterPro"/>
</dbReference>
<evidence type="ECO:0000313" key="4">
    <source>
        <dbReference type="Proteomes" id="UP000187550"/>
    </source>
</evidence>
<dbReference type="Gene3D" id="3.20.20.190">
    <property type="entry name" value="Phosphatidylinositol (PI) phosphodiesterase"/>
    <property type="match status" value="1"/>
</dbReference>
<dbReference type="RefSeq" id="WP_076756965.1">
    <property type="nucleotide sequence ID" value="NZ_FTPL01000001.1"/>
</dbReference>
<dbReference type="AlphaFoldDB" id="A0A1U7PI29"/>
<gene>
    <name evidence="3" type="ORF">SAMN05428946_0709</name>
</gene>
<dbReference type="SUPFAM" id="SSF51695">
    <property type="entry name" value="PLC-like phosphodiesterases"/>
    <property type="match status" value="1"/>
</dbReference>
<reference evidence="4" key="1">
    <citation type="submission" date="2017-01" db="EMBL/GenBank/DDBJ databases">
        <authorList>
            <person name="Varghese N."/>
            <person name="Submissions S."/>
        </authorList>
    </citation>
    <scope>NUCLEOTIDE SEQUENCE [LARGE SCALE GENOMIC DNA]</scope>
    <source>
        <strain evidence="4">MNA4</strain>
    </source>
</reference>
<dbReference type="InterPro" id="IPR017946">
    <property type="entry name" value="PLC-like_Pdiesterase_TIM-brl"/>
</dbReference>
<dbReference type="EMBL" id="FTPL01000001">
    <property type="protein sequence ID" value="SIT71308.1"/>
    <property type="molecule type" value="Genomic_DNA"/>
</dbReference>
<dbReference type="PANTHER" id="PTHR46211:SF7">
    <property type="entry name" value="GLYCEROPHOSPHODIESTER PHOSPHODIESTERASE"/>
    <property type="match status" value="1"/>
</dbReference>
<dbReference type="STRING" id="550447.SAMN05428946_0709"/>
<accession>A0A1U7PI29</accession>
<dbReference type="OrthoDB" id="384721at2"/>
<feature type="chain" id="PRO_5012052685" evidence="1">
    <location>
        <begin position="22"/>
        <end position="294"/>
    </location>
</feature>
<proteinExistence type="predicted"/>
<dbReference type="PROSITE" id="PS51257">
    <property type="entry name" value="PROKAR_LIPOPROTEIN"/>
    <property type="match status" value="1"/>
</dbReference>
<dbReference type="Proteomes" id="UP000187550">
    <property type="component" value="Unassembled WGS sequence"/>
</dbReference>
<dbReference type="Pfam" id="PF03009">
    <property type="entry name" value="GDPD"/>
    <property type="match status" value="1"/>
</dbReference>
<dbReference type="PANTHER" id="PTHR46211">
    <property type="entry name" value="GLYCEROPHOSPHORYL DIESTER PHOSPHODIESTERASE"/>
    <property type="match status" value="1"/>
</dbReference>
<organism evidence="3 4">
    <name type="scientific">Edaphobacillus lindanitolerans</name>
    <dbReference type="NCBI Taxonomy" id="550447"/>
    <lineage>
        <taxon>Bacteria</taxon>
        <taxon>Bacillati</taxon>
        <taxon>Bacillota</taxon>
        <taxon>Bacilli</taxon>
        <taxon>Bacillales</taxon>
        <taxon>Bacillaceae</taxon>
        <taxon>Edaphobacillus</taxon>
    </lineage>
</organism>
<dbReference type="InterPro" id="IPR030395">
    <property type="entry name" value="GP_PDE_dom"/>
</dbReference>
<evidence type="ECO:0000259" key="2">
    <source>
        <dbReference type="PROSITE" id="PS51704"/>
    </source>
</evidence>
<sequence>MYRKLFLCFALVLLISGCSNAATGPVALPNGRFLTIAHRGASAYRPEHSIPAYLLADEMGADYIELDLQMTKDRQLVVVHDSRLDRLAGIPDRVQDLTLDELKRIPYGGQFNEENPGLADQGYTGISFSGLTDVLSRFGSTVNYYIELKSPGNSGQMEEAVVSDLISFGIIGDDSTGTDAEGLPKVILQSFSERSLLRLHELRPDIPLIQLYPFKGNADLSSAAIRKLSGYASGVGIPASSAHPAFIDKLHGQGLDVHVFTVNDEDEIRGFIDMGTDGIFTDRPDLAVRLSQGN</sequence>